<protein>
    <submittedName>
        <fullName evidence="2">Uncharacterized protein</fullName>
    </submittedName>
</protein>
<evidence type="ECO:0000313" key="2">
    <source>
        <dbReference type="EMBL" id="KAK8846118.1"/>
    </source>
</evidence>
<dbReference type="EMBL" id="JAPFFF010000029">
    <property type="protein sequence ID" value="KAK8846118.1"/>
    <property type="molecule type" value="Genomic_DNA"/>
</dbReference>
<gene>
    <name evidence="2" type="ORF">M9Y10_020121</name>
</gene>
<feature type="transmembrane region" description="Helical" evidence="1">
    <location>
        <begin position="12"/>
        <end position="31"/>
    </location>
</feature>
<sequence length="376" mass="44547">MIKKRYQKIFRRNTAFLIILLFLISCTYLYLTRTNHFISDKYNFNYIFKNDTKRTKPLAKIILYTSGATYDRVLFASKTWANHPLVENGTFEINVAVSYDANITNEIFRTFRYPCTDQVEKPSGLACRVDFSFFDILQDTLSSDWIYKAMDDTWLELDNLYAYITNLNQIVDPKRHLVVKAHINSKHLPDYLIHGGTGWLQSRAMTEYLFKNHMNILSLFTKSYILQDDTTQSLINYLVFDRNFDYHEPNYLCQRFHPDFQPFFENYDFSSVPECPSNYLVSKIKKVISIHLFGTDSLMRTFANNLEKLPDDLCYYYIVHNTYTYLCKSTPTTLFTTYDIDQLKLNTPLLTMNHTHKPIPERRPFYYSAIDPNRIK</sequence>
<name>A0ABR2HG93_9EUKA</name>
<evidence type="ECO:0000256" key="1">
    <source>
        <dbReference type="SAM" id="Phobius"/>
    </source>
</evidence>
<keyword evidence="3" id="KW-1185">Reference proteome</keyword>
<dbReference type="Gene3D" id="3.90.550.50">
    <property type="match status" value="1"/>
</dbReference>
<reference evidence="2 3" key="1">
    <citation type="submission" date="2024-04" db="EMBL/GenBank/DDBJ databases">
        <title>Tritrichomonas musculus Genome.</title>
        <authorList>
            <person name="Alves-Ferreira E."/>
            <person name="Grigg M."/>
            <person name="Lorenzi H."/>
            <person name="Galac M."/>
        </authorList>
    </citation>
    <scope>NUCLEOTIDE SEQUENCE [LARGE SCALE GENOMIC DNA]</scope>
    <source>
        <strain evidence="2 3">EAF2021</strain>
    </source>
</reference>
<proteinExistence type="predicted"/>
<evidence type="ECO:0000313" key="3">
    <source>
        <dbReference type="Proteomes" id="UP001470230"/>
    </source>
</evidence>
<dbReference type="Proteomes" id="UP001470230">
    <property type="component" value="Unassembled WGS sequence"/>
</dbReference>
<comment type="caution">
    <text evidence="2">The sequence shown here is derived from an EMBL/GenBank/DDBJ whole genome shotgun (WGS) entry which is preliminary data.</text>
</comment>
<dbReference type="PROSITE" id="PS51257">
    <property type="entry name" value="PROKAR_LIPOPROTEIN"/>
    <property type="match status" value="1"/>
</dbReference>
<keyword evidence="1" id="KW-0812">Transmembrane</keyword>
<keyword evidence="1" id="KW-1133">Transmembrane helix</keyword>
<accession>A0ABR2HG93</accession>
<organism evidence="2 3">
    <name type="scientific">Tritrichomonas musculus</name>
    <dbReference type="NCBI Taxonomy" id="1915356"/>
    <lineage>
        <taxon>Eukaryota</taxon>
        <taxon>Metamonada</taxon>
        <taxon>Parabasalia</taxon>
        <taxon>Tritrichomonadida</taxon>
        <taxon>Tritrichomonadidae</taxon>
        <taxon>Tritrichomonas</taxon>
    </lineage>
</organism>
<keyword evidence="1" id="KW-0472">Membrane</keyword>